<dbReference type="CDD" id="cd02961">
    <property type="entry name" value="PDI_a_family"/>
    <property type="match status" value="1"/>
</dbReference>
<protein>
    <recommendedName>
        <fullName evidence="3">Thioredoxin domain-containing protein</fullName>
    </recommendedName>
</protein>
<dbReference type="Gene3D" id="3.40.30.10">
    <property type="entry name" value="Glutaredoxin"/>
    <property type="match status" value="1"/>
</dbReference>
<dbReference type="EMBL" id="MHSH01000013">
    <property type="protein sequence ID" value="OHA42048.1"/>
    <property type="molecule type" value="Genomic_DNA"/>
</dbReference>
<reference evidence="1 2" key="1">
    <citation type="journal article" date="2016" name="Nat. Commun.">
        <title>Thousands of microbial genomes shed light on interconnected biogeochemical processes in an aquifer system.</title>
        <authorList>
            <person name="Anantharaman K."/>
            <person name="Brown C.T."/>
            <person name="Hug L.A."/>
            <person name="Sharon I."/>
            <person name="Castelle C.J."/>
            <person name="Probst A.J."/>
            <person name="Thomas B.C."/>
            <person name="Singh A."/>
            <person name="Wilkins M.J."/>
            <person name="Karaoz U."/>
            <person name="Brodie E.L."/>
            <person name="Williams K.H."/>
            <person name="Hubbard S.S."/>
            <person name="Banfield J.F."/>
        </authorList>
    </citation>
    <scope>NUCLEOTIDE SEQUENCE [LARGE SCALE GENOMIC DNA]</scope>
</reference>
<dbReference type="AlphaFoldDB" id="A0A1G2P152"/>
<dbReference type="PANTHER" id="PTHR34573:SF1">
    <property type="entry name" value="VITAMIN K EPOXIDE REDUCTASE DOMAIN-CONTAINING PROTEIN"/>
    <property type="match status" value="1"/>
</dbReference>
<evidence type="ECO:0000313" key="2">
    <source>
        <dbReference type="Proteomes" id="UP000176429"/>
    </source>
</evidence>
<proteinExistence type="predicted"/>
<dbReference type="InterPro" id="IPR036249">
    <property type="entry name" value="Thioredoxin-like_sf"/>
</dbReference>
<evidence type="ECO:0000313" key="1">
    <source>
        <dbReference type="EMBL" id="OHA42048.1"/>
    </source>
</evidence>
<evidence type="ECO:0008006" key="3">
    <source>
        <dbReference type="Google" id="ProtNLM"/>
    </source>
</evidence>
<dbReference type="SUPFAM" id="SSF52833">
    <property type="entry name" value="Thioredoxin-like"/>
    <property type="match status" value="1"/>
</dbReference>
<dbReference type="Proteomes" id="UP000176429">
    <property type="component" value="Unassembled WGS sequence"/>
</dbReference>
<comment type="caution">
    <text evidence="1">The sequence shown here is derived from an EMBL/GenBank/DDBJ whole genome shotgun (WGS) entry which is preliminary data.</text>
</comment>
<accession>A0A1G2P152</accession>
<gene>
    <name evidence="1" type="ORF">A3H68_02170</name>
</gene>
<sequence>MNNKTIITIAVAAIAAIAIIVLSRGGGTPAVSAEIKVLAQCLADKKITMYGADWCSHCAAEKARFGEYFKLVPYIECPENTKLCIDKGIEGYPTWILPDGTKLAGEQGLEGIARASGCSFGDVKTIPPAGISTTTGNFMTATTTR</sequence>
<organism evidence="1 2">
    <name type="scientific">Candidatus Taylorbacteria bacterium RIFCSPLOWO2_02_FULL_46_40</name>
    <dbReference type="NCBI Taxonomy" id="1802329"/>
    <lineage>
        <taxon>Bacteria</taxon>
        <taxon>Candidatus Tayloriibacteriota</taxon>
    </lineage>
</organism>
<name>A0A1G2P152_9BACT</name>
<dbReference type="PANTHER" id="PTHR34573">
    <property type="entry name" value="VKC DOMAIN-CONTAINING PROTEIN"/>
    <property type="match status" value="1"/>
</dbReference>